<comment type="caution">
    <text evidence="3">The sequence shown here is derived from an EMBL/GenBank/DDBJ whole genome shotgun (WGS) entry which is preliminary data.</text>
</comment>
<evidence type="ECO:0000256" key="2">
    <source>
        <dbReference type="SAM" id="Phobius"/>
    </source>
</evidence>
<keyword evidence="2" id="KW-1133">Transmembrane helix</keyword>
<evidence type="ECO:0000313" key="3">
    <source>
        <dbReference type="EMBL" id="GAA3355215.1"/>
    </source>
</evidence>
<dbReference type="InterPro" id="IPR021454">
    <property type="entry name" value="DUF3105"/>
</dbReference>
<evidence type="ECO:0000256" key="1">
    <source>
        <dbReference type="SAM" id="MobiDB-lite"/>
    </source>
</evidence>
<reference evidence="4" key="1">
    <citation type="journal article" date="2019" name="Int. J. Syst. Evol. Microbiol.">
        <title>The Global Catalogue of Microorganisms (GCM) 10K type strain sequencing project: providing services to taxonomists for standard genome sequencing and annotation.</title>
        <authorList>
            <consortium name="The Broad Institute Genomics Platform"/>
            <consortium name="The Broad Institute Genome Sequencing Center for Infectious Disease"/>
            <person name="Wu L."/>
            <person name="Ma J."/>
        </authorList>
    </citation>
    <scope>NUCLEOTIDE SEQUENCE [LARGE SCALE GENOMIC DNA]</scope>
    <source>
        <strain evidence="4">JCM 9687</strain>
    </source>
</reference>
<proteinExistence type="predicted"/>
<dbReference type="EMBL" id="BAAAYK010000038">
    <property type="protein sequence ID" value="GAA3355215.1"/>
    <property type="molecule type" value="Genomic_DNA"/>
</dbReference>
<dbReference type="RefSeq" id="WP_224960387.1">
    <property type="nucleotide sequence ID" value="NZ_BAAAYK010000038.1"/>
</dbReference>
<organism evidence="3 4">
    <name type="scientific">Saccharopolyspora gregorii</name>
    <dbReference type="NCBI Taxonomy" id="33914"/>
    <lineage>
        <taxon>Bacteria</taxon>
        <taxon>Bacillati</taxon>
        <taxon>Actinomycetota</taxon>
        <taxon>Actinomycetes</taxon>
        <taxon>Pseudonocardiales</taxon>
        <taxon>Pseudonocardiaceae</taxon>
        <taxon>Saccharopolyspora</taxon>
    </lineage>
</organism>
<feature type="compositionally biased region" description="Pro residues" evidence="1">
    <location>
        <begin position="235"/>
        <end position="247"/>
    </location>
</feature>
<feature type="transmembrane region" description="Helical" evidence="2">
    <location>
        <begin position="21"/>
        <end position="47"/>
    </location>
</feature>
<gene>
    <name evidence="3" type="ORF">GCM10020366_14410</name>
</gene>
<accession>A0ABP6RJN1</accession>
<feature type="region of interest" description="Disordered" evidence="1">
    <location>
        <begin position="230"/>
        <end position="266"/>
    </location>
</feature>
<dbReference type="Proteomes" id="UP001500483">
    <property type="component" value="Unassembled WGS sequence"/>
</dbReference>
<protein>
    <submittedName>
        <fullName evidence="3">DUF3105 domain-containing protein</fullName>
    </submittedName>
</protein>
<keyword evidence="2" id="KW-0472">Membrane</keyword>
<dbReference type="Pfam" id="PF11303">
    <property type="entry name" value="DUF3105"/>
    <property type="match status" value="1"/>
</dbReference>
<name>A0ABP6RJN1_9PSEU</name>
<keyword evidence="2" id="KW-0812">Transmembrane</keyword>
<keyword evidence="4" id="KW-1185">Reference proteome</keyword>
<sequence>MASGKQSKAMRKARGSVVQQRSIPWATISGVGVVLLVAVVVFGYAYVRYAGQAESREAQAKAEAAAAPFKPSPENPDPSKGIPGVVTAEYPGQQHVTPAQRVAYDKTPPYGGPHDGIWADCTGVVYPNAVRTENMVHSLEHGAIWIAYDPARIDEAGKEKLARRVENKPYTMMSPYPGLDSPISLQSWGHQLKLDSPDDARIDQFITALKENPNNVYPEIGGSCQAYPGAFDTQNPPPFDASPPPADAIPMSGEGTQQAQGEMGGR</sequence>
<evidence type="ECO:0000313" key="4">
    <source>
        <dbReference type="Proteomes" id="UP001500483"/>
    </source>
</evidence>